<dbReference type="Proteomes" id="UP001318040">
    <property type="component" value="Chromosome 27"/>
</dbReference>
<proteinExistence type="predicted"/>
<dbReference type="AlphaFoldDB" id="A0AAJ7X187"/>
<accession>A0AAJ7X187</accession>
<feature type="region of interest" description="Disordered" evidence="1">
    <location>
        <begin position="294"/>
        <end position="339"/>
    </location>
</feature>
<evidence type="ECO:0000313" key="2">
    <source>
        <dbReference type="Proteomes" id="UP001318040"/>
    </source>
</evidence>
<keyword evidence="2" id="KW-1185">Reference proteome</keyword>
<sequence>MSPCLPLSHPCLPLSHSCLLLSVVRVSLPLSHTPVFLCLSVSPCSCFTPHHPTPMFPSRCVPSCLAAVCLSVSPCPRRQKPRTSKVCGALGSLAAVPLSLRVSSLPSSATASSASSHLVSSSRWPSSSATSSSAAAATSSLWCPRLAHTATASIVSISSSNNISSSISSSNIIIRTALVAPSRHSAPPWREREREAEGGGASRTRTTSSSSCFSSRGYSGLHLEPRAAREGDAVELLGARRRRGDVERLNDPTRTQPRQLSEAKRGLILDSAWMGKHPSAAAVRAGGRSGAGGAFGAVLHSARPSPSSTDQRGEVWSKYPPRPAPHGTAWGGATHPAAD</sequence>
<gene>
    <name evidence="3" type="primary">LOC116946498</name>
</gene>
<evidence type="ECO:0000313" key="3">
    <source>
        <dbReference type="RefSeq" id="XP_032817342.1"/>
    </source>
</evidence>
<organism evidence="2 3">
    <name type="scientific">Petromyzon marinus</name>
    <name type="common">Sea lamprey</name>
    <dbReference type="NCBI Taxonomy" id="7757"/>
    <lineage>
        <taxon>Eukaryota</taxon>
        <taxon>Metazoa</taxon>
        <taxon>Chordata</taxon>
        <taxon>Craniata</taxon>
        <taxon>Vertebrata</taxon>
        <taxon>Cyclostomata</taxon>
        <taxon>Hyperoartia</taxon>
        <taxon>Petromyzontiformes</taxon>
        <taxon>Petromyzontidae</taxon>
        <taxon>Petromyzon</taxon>
    </lineage>
</organism>
<protein>
    <submittedName>
        <fullName evidence="3">Uncharacterized protein LOC116946498</fullName>
    </submittedName>
</protein>
<dbReference type="RefSeq" id="XP_032817342.1">
    <property type="nucleotide sequence ID" value="XM_032961451.1"/>
</dbReference>
<name>A0AAJ7X187_PETMA</name>
<evidence type="ECO:0000256" key="1">
    <source>
        <dbReference type="SAM" id="MobiDB-lite"/>
    </source>
</evidence>
<reference evidence="3" key="1">
    <citation type="submission" date="2025-08" db="UniProtKB">
        <authorList>
            <consortium name="RefSeq"/>
        </authorList>
    </citation>
    <scope>IDENTIFICATION</scope>
    <source>
        <tissue evidence="3">Sperm</tissue>
    </source>
</reference>
<feature type="region of interest" description="Disordered" evidence="1">
    <location>
        <begin position="183"/>
        <end position="217"/>
    </location>
</feature>
<feature type="compositionally biased region" description="Low complexity" evidence="1">
    <location>
        <begin position="202"/>
        <end position="217"/>
    </location>
</feature>
<dbReference type="KEGG" id="pmrn:116946498"/>